<evidence type="ECO:0000313" key="2">
    <source>
        <dbReference type="Proteomes" id="UP000092460"/>
    </source>
</evidence>
<organism evidence="1 2">
    <name type="scientific">Glossina palpalis gambiensis</name>
    <dbReference type="NCBI Taxonomy" id="67801"/>
    <lineage>
        <taxon>Eukaryota</taxon>
        <taxon>Metazoa</taxon>
        <taxon>Ecdysozoa</taxon>
        <taxon>Arthropoda</taxon>
        <taxon>Hexapoda</taxon>
        <taxon>Insecta</taxon>
        <taxon>Pterygota</taxon>
        <taxon>Neoptera</taxon>
        <taxon>Endopterygota</taxon>
        <taxon>Diptera</taxon>
        <taxon>Brachycera</taxon>
        <taxon>Muscomorpha</taxon>
        <taxon>Hippoboscoidea</taxon>
        <taxon>Glossinidae</taxon>
        <taxon>Glossina</taxon>
    </lineage>
</organism>
<reference evidence="1" key="2">
    <citation type="submission" date="2020-05" db="UniProtKB">
        <authorList>
            <consortium name="EnsemblMetazoa"/>
        </authorList>
    </citation>
    <scope>IDENTIFICATION</scope>
    <source>
        <strain evidence="1">IAEA</strain>
    </source>
</reference>
<dbReference type="STRING" id="67801.A0A1B0BJS6"/>
<dbReference type="PANTHER" id="PTHR41151:SF1">
    <property type="entry name" value="PARTNER OF BURSICON"/>
    <property type="match status" value="1"/>
</dbReference>
<dbReference type="GO" id="GO:0007186">
    <property type="term" value="P:G protein-coupled receptor signaling pathway"/>
    <property type="evidence" value="ECO:0007669"/>
    <property type="project" value="TreeGrafter"/>
</dbReference>
<evidence type="ECO:0000313" key="1">
    <source>
        <dbReference type="EnsemblMetazoa" id="GPPI047490-PA"/>
    </source>
</evidence>
<dbReference type="EnsemblMetazoa" id="GPPI032353-RA">
    <property type="protein sequence ID" value="GPPI032353-PA"/>
    <property type="gene ID" value="GPPI032353"/>
</dbReference>
<dbReference type="GO" id="GO:0005184">
    <property type="term" value="F:neuropeptide hormone activity"/>
    <property type="evidence" value="ECO:0007669"/>
    <property type="project" value="InterPro"/>
</dbReference>
<proteinExistence type="predicted"/>
<dbReference type="PANTHER" id="PTHR41151">
    <property type="entry name" value="PARTNER OF BURSICON"/>
    <property type="match status" value="1"/>
</dbReference>
<keyword evidence="2" id="KW-1185">Reference proteome</keyword>
<reference evidence="2" key="1">
    <citation type="submission" date="2015-01" db="EMBL/GenBank/DDBJ databases">
        <authorList>
            <person name="Aksoy S."/>
            <person name="Warren W."/>
            <person name="Wilson R.K."/>
        </authorList>
    </citation>
    <scope>NUCLEOTIDE SEQUENCE [LARGE SCALE GENOMIC DNA]</scope>
    <source>
        <strain evidence="2">IAEA</strain>
    </source>
</reference>
<dbReference type="InterPro" id="IPR034441">
    <property type="entry name" value="Bursicon_suB"/>
</dbReference>
<dbReference type="VEuPathDB" id="VectorBase:GPPI032353"/>
<dbReference type="EMBL" id="JXJN01015529">
    <property type="status" value="NOT_ANNOTATED_CDS"/>
    <property type="molecule type" value="Genomic_DNA"/>
</dbReference>
<dbReference type="Gene3D" id="2.10.90.10">
    <property type="entry name" value="Cystine-knot cytokines"/>
    <property type="match status" value="1"/>
</dbReference>
<protein>
    <recommendedName>
        <fullName evidence="3">Partner of bursicon</fullName>
    </recommendedName>
</protein>
<accession>A0A1B0BJS6</accession>
<dbReference type="InterPro" id="IPR029034">
    <property type="entry name" value="Cystine-knot_cytokine"/>
</dbReference>
<name>A0A1B0BJS6_9MUSC</name>
<dbReference type="Proteomes" id="UP000092460">
    <property type="component" value="Unassembled WGS sequence"/>
</dbReference>
<dbReference type="GO" id="GO:0001664">
    <property type="term" value="F:G protein-coupled receptor binding"/>
    <property type="evidence" value="ECO:0007669"/>
    <property type="project" value="InterPro"/>
</dbReference>
<sequence length="219" mass="25322">MNDITRHCFTIDYVLSWKSVSLIDDCTFTTLLAFSSATAKKDIKTFLFSRNKVISYFTAKEKLLLKYKRTHIMVKVNENFGKLTLIWLIFLFSRNIKALRYSPGSGDENCETVKSEIHLIKEEFDELGRMQRTCNADVMVNKCEGLCNSQVQPSVITPTGFLKECYCCRESYLKERIVTLSHCYDPDGTRLTMPDMATMDIRLREPTDCKCFKCGDFSR</sequence>
<dbReference type="AlphaFoldDB" id="A0A1B0BJS6"/>
<dbReference type="EMBL" id="JXJN01024591">
    <property type="status" value="NOT_ANNOTATED_CDS"/>
    <property type="molecule type" value="Genomic_DNA"/>
</dbReference>
<evidence type="ECO:0008006" key="3">
    <source>
        <dbReference type="Google" id="ProtNLM"/>
    </source>
</evidence>
<dbReference type="VEuPathDB" id="VectorBase:GPPI047490"/>
<dbReference type="EnsemblMetazoa" id="GPPI047490-RA">
    <property type="protein sequence ID" value="GPPI047490-PA"/>
    <property type="gene ID" value="GPPI047490"/>
</dbReference>
<dbReference type="GO" id="GO:0031395">
    <property type="term" value="C:bursicon neuropeptide hormone complex"/>
    <property type="evidence" value="ECO:0007669"/>
    <property type="project" value="InterPro"/>
</dbReference>